<gene>
    <name evidence="1" type="ORF">B0T25DRAFT_173385</name>
</gene>
<dbReference type="AlphaFoldDB" id="A0AAJ0MGV1"/>
<comment type="caution">
    <text evidence="1">The sequence shown here is derived from an EMBL/GenBank/DDBJ whole genome shotgun (WGS) entry which is preliminary data.</text>
</comment>
<organism evidence="1 2">
    <name type="scientific">Lasiosphaeria hispida</name>
    <dbReference type="NCBI Taxonomy" id="260671"/>
    <lineage>
        <taxon>Eukaryota</taxon>
        <taxon>Fungi</taxon>
        <taxon>Dikarya</taxon>
        <taxon>Ascomycota</taxon>
        <taxon>Pezizomycotina</taxon>
        <taxon>Sordariomycetes</taxon>
        <taxon>Sordariomycetidae</taxon>
        <taxon>Sordariales</taxon>
        <taxon>Lasiosphaeriaceae</taxon>
        <taxon>Lasiosphaeria</taxon>
    </lineage>
</organism>
<keyword evidence="2" id="KW-1185">Reference proteome</keyword>
<reference evidence="1" key="1">
    <citation type="journal article" date="2023" name="Mol. Phylogenet. Evol.">
        <title>Genome-scale phylogeny and comparative genomics of the fungal order Sordariales.</title>
        <authorList>
            <person name="Hensen N."/>
            <person name="Bonometti L."/>
            <person name="Westerberg I."/>
            <person name="Brannstrom I.O."/>
            <person name="Guillou S."/>
            <person name="Cros-Aarteil S."/>
            <person name="Calhoun S."/>
            <person name="Haridas S."/>
            <person name="Kuo A."/>
            <person name="Mondo S."/>
            <person name="Pangilinan J."/>
            <person name="Riley R."/>
            <person name="LaButti K."/>
            <person name="Andreopoulos B."/>
            <person name="Lipzen A."/>
            <person name="Chen C."/>
            <person name="Yan M."/>
            <person name="Daum C."/>
            <person name="Ng V."/>
            <person name="Clum A."/>
            <person name="Steindorff A."/>
            <person name="Ohm R.A."/>
            <person name="Martin F."/>
            <person name="Silar P."/>
            <person name="Natvig D.O."/>
            <person name="Lalanne C."/>
            <person name="Gautier V."/>
            <person name="Ament-Velasquez S.L."/>
            <person name="Kruys A."/>
            <person name="Hutchinson M.I."/>
            <person name="Powell A.J."/>
            <person name="Barry K."/>
            <person name="Miller A.N."/>
            <person name="Grigoriev I.V."/>
            <person name="Debuchy R."/>
            <person name="Gladieux P."/>
            <person name="Hiltunen Thoren M."/>
            <person name="Johannesson H."/>
        </authorList>
    </citation>
    <scope>NUCLEOTIDE SEQUENCE</scope>
    <source>
        <strain evidence="1">CBS 955.72</strain>
    </source>
</reference>
<dbReference type="Proteomes" id="UP001275084">
    <property type="component" value="Unassembled WGS sequence"/>
</dbReference>
<dbReference type="EMBL" id="JAUIQD010000003">
    <property type="protein sequence ID" value="KAK3357868.1"/>
    <property type="molecule type" value="Genomic_DNA"/>
</dbReference>
<proteinExistence type="predicted"/>
<accession>A0AAJ0MGV1</accession>
<protein>
    <submittedName>
        <fullName evidence="1">Uncharacterized protein</fullName>
    </submittedName>
</protein>
<feature type="non-terminal residue" evidence="1">
    <location>
        <position position="1"/>
    </location>
</feature>
<evidence type="ECO:0000313" key="2">
    <source>
        <dbReference type="Proteomes" id="UP001275084"/>
    </source>
</evidence>
<name>A0AAJ0MGV1_9PEZI</name>
<reference evidence="1" key="2">
    <citation type="submission" date="2023-06" db="EMBL/GenBank/DDBJ databases">
        <authorList>
            <consortium name="Lawrence Berkeley National Laboratory"/>
            <person name="Haridas S."/>
            <person name="Hensen N."/>
            <person name="Bonometti L."/>
            <person name="Westerberg I."/>
            <person name="Brannstrom I.O."/>
            <person name="Guillou S."/>
            <person name="Cros-Aarteil S."/>
            <person name="Calhoun S."/>
            <person name="Kuo A."/>
            <person name="Mondo S."/>
            <person name="Pangilinan J."/>
            <person name="Riley R."/>
            <person name="Labutti K."/>
            <person name="Andreopoulos B."/>
            <person name="Lipzen A."/>
            <person name="Chen C."/>
            <person name="Yanf M."/>
            <person name="Daum C."/>
            <person name="Ng V."/>
            <person name="Clum A."/>
            <person name="Steindorff A."/>
            <person name="Ohm R."/>
            <person name="Martin F."/>
            <person name="Silar P."/>
            <person name="Natvig D."/>
            <person name="Lalanne C."/>
            <person name="Gautier V."/>
            <person name="Ament-Velasquez S.L."/>
            <person name="Kruys A."/>
            <person name="Hutchinson M.I."/>
            <person name="Powell A.J."/>
            <person name="Barry K."/>
            <person name="Miller A.N."/>
            <person name="Grigoriev I.V."/>
            <person name="Debuchy R."/>
            <person name="Gladieux P."/>
            <person name="Thoren M.H."/>
            <person name="Johannesson H."/>
        </authorList>
    </citation>
    <scope>NUCLEOTIDE SEQUENCE</scope>
    <source>
        <strain evidence="1">CBS 955.72</strain>
    </source>
</reference>
<evidence type="ECO:0000313" key="1">
    <source>
        <dbReference type="EMBL" id="KAK3357868.1"/>
    </source>
</evidence>
<sequence>SSSRAGVSLSTQNSVVTSSLSRHSSSKEATSRTTSLTLSKLTSTSYNSLQSHVVTDLFNNTAAPATVTTDTVVYVVNATTLLTTASSIWANSSVSVSLGSNSTVAPSWNTSAAFTGLANTTTTLSGNTTITPKPGGATSSAPFGNSTIAPSWNTSAVVTATLGNVTSSPNSSAALTSAPFGNSTALPSWNSSVAITVWPVNATTSLKPNATTASPPFSNTTSGQWFNASTTTPLLLNTTRPIWLNTSTPTLAPNTTTGRWLNTTAVPTIQANTTSVRWPNATVLANATTTLRWMNTTSASTANPTPTLDASCGETATPFALQVSQPDGKFDGWFLSLVGSGVLFTSVRSSASAFSVEASGHLCVVGHLDRDKRPYIAAVETREPSSSVWLLQPRSLDSLNGGYAAVKCMNEGGSLSCTANTTEAASHWLGCGLQLDLSTDGGGTVPVRGLNCTSIDLRAV</sequence>